<protein>
    <recommendedName>
        <fullName evidence="3">DUF1963 domain-containing protein</fullName>
    </recommendedName>
</protein>
<proteinExistence type="predicted"/>
<evidence type="ECO:0000313" key="1">
    <source>
        <dbReference type="EMBL" id="EDP20539.1"/>
    </source>
</evidence>
<name>A8SHE2_9FIRM</name>
<dbReference type="Proteomes" id="UP000005945">
    <property type="component" value="Unassembled WGS sequence"/>
</dbReference>
<reference evidence="1 2" key="1">
    <citation type="submission" date="2007-09" db="EMBL/GenBank/DDBJ databases">
        <title>Draft genome sequence of Faecalibacterium prausnitzii M21/2.</title>
        <authorList>
            <person name="Sudarsanam P."/>
            <person name="Ley R."/>
            <person name="Guruge J."/>
            <person name="Turnbaugh P.J."/>
            <person name="Mahowald M."/>
            <person name="Liep D."/>
            <person name="Gordon J."/>
        </authorList>
    </citation>
    <scope>NUCLEOTIDE SEQUENCE [LARGE SCALE GENOMIC DNA]</scope>
    <source>
        <strain evidence="1 2">M21/2</strain>
    </source>
</reference>
<dbReference type="EMBL" id="ABED02000029">
    <property type="protein sequence ID" value="EDP20539.1"/>
    <property type="molecule type" value="Genomic_DNA"/>
</dbReference>
<dbReference type="AlphaFoldDB" id="A8SHE2"/>
<accession>A8SHE2</accession>
<gene>
    <name evidence="1" type="ORF">FAEPRAM212_03336</name>
</gene>
<sequence length="163" mass="18915">MVFIFNIPTNFLNSTLQFNYPKDQVISVFTTYNREDYFLDSIVYNGDIEELQNIKNGYTKVILHSVASPRNDADFLISAREIVIDKEMNEFDDYNGSLFGANPVFLQEEKLELASYQFCMQIYGGDFPEEFQDIFYLDDAIGYLFLSKEEKANDVGVFFVQCT</sequence>
<reference evidence="1 2" key="2">
    <citation type="submission" date="2007-09" db="EMBL/GenBank/DDBJ databases">
        <authorList>
            <person name="Fulton L."/>
            <person name="Clifton S."/>
            <person name="Fulton B."/>
            <person name="Xu J."/>
            <person name="Minx P."/>
            <person name="Pepin K.H."/>
            <person name="Johnson M."/>
            <person name="Thiruvilangam P."/>
            <person name="Bhonagiri V."/>
            <person name="Nash W.E."/>
            <person name="Mardis E.R."/>
            <person name="Wilson R.K."/>
        </authorList>
    </citation>
    <scope>NUCLEOTIDE SEQUENCE [LARGE SCALE GENOMIC DNA]</scope>
    <source>
        <strain evidence="1 2">M21/2</strain>
    </source>
</reference>
<organism evidence="1 2">
    <name type="scientific">Faecalibacterium prausnitzii M21/2</name>
    <dbReference type="NCBI Taxonomy" id="411485"/>
    <lineage>
        <taxon>Bacteria</taxon>
        <taxon>Bacillati</taxon>
        <taxon>Bacillota</taxon>
        <taxon>Clostridia</taxon>
        <taxon>Eubacteriales</taxon>
        <taxon>Oscillospiraceae</taxon>
        <taxon>Faecalibacterium</taxon>
    </lineage>
</organism>
<evidence type="ECO:0008006" key="3">
    <source>
        <dbReference type="Google" id="ProtNLM"/>
    </source>
</evidence>
<evidence type="ECO:0000313" key="2">
    <source>
        <dbReference type="Proteomes" id="UP000005945"/>
    </source>
</evidence>
<comment type="caution">
    <text evidence="1">The sequence shown here is derived from an EMBL/GenBank/DDBJ whole genome shotgun (WGS) entry which is preliminary data.</text>
</comment>
<dbReference type="HOGENOM" id="CLU_117184_0_0_9"/>